<protein>
    <submittedName>
        <fullName evidence="1">Uncharacterized protein</fullName>
    </submittedName>
</protein>
<dbReference type="EMBL" id="ML208383">
    <property type="protein sequence ID" value="TFK67173.1"/>
    <property type="molecule type" value="Genomic_DNA"/>
</dbReference>
<organism evidence="1 2">
    <name type="scientific">Pluteus cervinus</name>
    <dbReference type="NCBI Taxonomy" id="181527"/>
    <lineage>
        <taxon>Eukaryota</taxon>
        <taxon>Fungi</taxon>
        <taxon>Dikarya</taxon>
        <taxon>Basidiomycota</taxon>
        <taxon>Agaricomycotina</taxon>
        <taxon>Agaricomycetes</taxon>
        <taxon>Agaricomycetidae</taxon>
        <taxon>Agaricales</taxon>
        <taxon>Pluteineae</taxon>
        <taxon>Pluteaceae</taxon>
        <taxon>Pluteus</taxon>
    </lineage>
</organism>
<evidence type="ECO:0000313" key="1">
    <source>
        <dbReference type="EMBL" id="TFK67173.1"/>
    </source>
</evidence>
<name>A0ACD3AMM3_9AGAR</name>
<accession>A0ACD3AMM3</accession>
<gene>
    <name evidence="1" type="ORF">BDN72DRAFT_843418</name>
</gene>
<reference evidence="1 2" key="1">
    <citation type="journal article" date="2019" name="Nat. Ecol. Evol.">
        <title>Megaphylogeny resolves global patterns of mushroom evolution.</title>
        <authorList>
            <person name="Varga T."/>
            <person name="Krizsan K."/>
            <person name="Foldi C."/>
            <person name="Dima B."/>
            <person name="Sanchez-Garcia M."/>
            <person name="Sanchez-Ramirez S."/>
            <person name="Szollosi G.J."/>
            <person name="Szarkandi J.G."/>
            <person name="Papp V."/>
            <person name="Albert L."/>
            <person name="Andreopoulos W."/>
            <person name="Angelini C."/>
            <person name="Antonin V."/>
            <person name="Barry K.W."/>
            <person name="Bougher N.L."/>
            <person name="Buchanan P."/>
            <person name="Buyck B."/>
            <person name="Bense V."/>
            <person name="Catcheside P."/>
            <person name="Chovatia M."/>
            <person name="Cooper J."/>
            <person name="Damon W."/>
            <person name="Desjardin D."/>
            <person name="Finy P."/>
            <person name="Geml J."/>
            <person name="Haridas S."/>
            <person name="Hughes K."/>
            <person name="Justo A."/>
            <person name="Karasinski D."/>
            <person name="Kautmanova I."/>
            <person name="Kiss B."/>
            <person name="Kocsube S."/>
            <person name="Kotiranta H."/>
            <person name="LaButti K.M."/>
            <person name="Lechner B.E."/>
            <person name="Liimatainen K."/>
            <person name="Lipzen A."/>
            <person name="Lukacs Z."/>
            <person name="Mihaltcheva S."/>
            <person name="Morgado L.N."/>
            <person name="Niskanen T."/>
            <person name="Noordeloos M.E."/>
            <person name="Ohm R.A."/>
            <person name="Ortiz-Santana B."/>
            <person name="Ovrebo C."/>
            <person name="Racz N."/>
            <person name="Riley R."/>
            <person name="Savchenko A."/>
            <person name="Shiryaev A."/>
            <person name="Soop K."/>
            <person name="Spirin V."/>
            <person name="Szebenyi C."/>
            <person name="Tomsovsky M."/>
            <person name="Tulloss R.E."/>
            <person name="Uehling J."/>
            <person name="Grigoriev I.V."/>
            <person name="Vagvolgyi C."/>
            <person name="Papp T."/>
            <person name="Martin F.M."/>
            <person name="Miettinen O."/>
            <person name="Hibbett D.S."/>
            <person name="Nagy L.G."/>
        </authorList>
    </citation>
    <scope>NUCLEOTIDE SEQUENCE [LARGE SCALE GENOMIC DNA]</scope>
    <source>
        <strain evidence="1 2">NL-1719</strain>
    </source>
</reference>
<proteinExistence type="predicted"/>
<evidence type="ECO:0000313" key="2">
    <source>
        <dbReference type="Proteomes" id="UP000308600"/>
    </source>
</evidence>
<sequence length="315" mass="36125">MFALQNEVTNPADILLVAKRVHDWCVVGLFVCIDHTGRITDDIKRLTPHMYKTLVMHPGRIYPPNISFASVKRHGHHTRHLLVKYEEDVKDRIVELLSYCPNICNLALWGDRLSEEVESVLNLDKITHLSIDLVQFKEVLEGDVRGLVTDKDDDPDRLDKLAEAKRKFIAFFSRITHLEIPVEVDEVEDVATLKYFTSLTHLCVPVSIDVEALQHIVLMCQGLEVLVLLATPDREDEDELYFEEDMVEVVQDVDKVLEALEELVGESKRKIVPILCSQFLAGWEHGVRGGQDMWTLADKVVRGRQRKDNERIGRN</sequence>
<dbReference type="Proteomes" id="UP000308600">
    <property type="component" value="Unassembled WGS sequence"/>
</dbReference>
<keyword evidence="2" id="KW-1185">Reference proteome</keyword>